<proteinExistence type="inferred from homology"/>
<organism evidence="4 5">
    <name type="scientific">Propylenella binzhouense</name>
    <dbReference type="NCBI Taxonomy" id="2555902"/>
    <lineage>
        <taxon>Bacteria</taxon>
        <taxon>Pseudomonadati</taxon>
        <taxon>Pseudomonadota</taxon>
        <taxon>Alphaproteobacteria</taxon>
        <taxon>Hyphomicrobiales</taxon>
        <taxon>Propylenellaceae</taxon>
        <taxon>Propylenella</taxon>
    </lineage>
</organism>
<dbReference type="InterPro" id="IPR002397">
    <property type="entry name" value="Cyt_P450_B"/>
</dbReference>
<dbReference type="PROSITE" id="PS00086">
    <property type="entry name" value="CYTOCHROME_P450"/>
    <property type="match status" value="1"/>
</dbReference>
<evidence type="ECO:0000256" key="1">
    <source>
        <dbReference type="ARBA" id="ARBA00001971"/>
    </source>
</evidence>
<evidence type="ECO:0000256" key="3">
    <source>
        <dbReference type="RuleBase" id="RU000461"/>
    </source>
</evidence>
<dbReference type="GO" id="GO:0004497">
    <property type="term" value="F:monooxygenase activity"/>
    <property type="evidence" value="ECO:0007669"/>
    <property type="project" value="UniProtKB-KW"/>
</dbReference>
<dbReference type="GO" id="GO:0020037">
    <property type="term" value="F:heme binding"/>
    <property type="evidence" value="ECO:0007669"/>
    <property type="project" value="InterPro"/>
</dbReference>
<keyword evidence="3" id="KW-0408">Iron</keyword>
<dbReference type="SUPFAM" id="SSF48264">
    <property type="entry name" value="Cytochrome P450"/>
    <property type="match status" value="1"/>
</dbReference>
<dbReference type="PANTHER" id="PTHR46696:SF1">
    <property type="entry name" value="CYTOCHROME P450 YJIB-RELATED"/>
    <property type="match status" value="1"/>
</dbReference>
<gene>
    <name evidence="4" type="ORF">E4O86_12195</name>
</gene>
<dbReference type="Gene3D" id="1.10.630.10">
    <property type="entry name" value="Cytochrome P450"/>
    <property type="match status" value="1"/>
</dbReference>
<dbReference type="GO" id="GO:0005506">
    <property type="term" value="F:iron ion binding"/>
    <property type="evidence" value="ECO:0007669"/>
    <property type="project" value="InterPro"/>
</dbReference>
<keyword evidence="3" id="KW-0560">Oxidoreductase</keyword>
<accession>A0A964WU44</accession>
<dbReference type="PRINTS" id="PR00359">
    <property type="entry name" value="BP450"/>
</dbReference>
<keyword evidence="3" id="KW-0479">Metal-binding</keyword>
<dbReference type="Proteomes" id="UP000773614">
    <property type="component" value="Unassembled WGS sequence"/>
</dbReference>
<comment type="caution">
    <text evidence="4">The sequence shown here is derived from an EMBL/GenBank/DDBJ whole genome shotgun (WGS) entry which is preliminary data.</text>
</comment>
<dbReference type="GO" id="GO:0016705">
    <property type="term" value="F:oxidoreductase activity, acting on paired donors, with incorporation or reduction of molecular oxygen"/>
    <property type="evidence" value="ECO:0007669"/>
    <property type="project" value="InterPro"/>
</dbReference>
<keyword evidence="3" id="KW-0503">Monooxygenase</keyword>
<sequence length="399" mass="44795">MTLDTLEPVRLNVPTDDVDLFCDDILRYPYEAYARLREKGPVVFLTRHNIFALPRYAPVRTVLEDHETYISGKGVGLSKFGNQSRRGTPIASDPPLHTKRRGLVAERLSLRSVREITPDLQRQADVLVGTVAEQGEFDGVADFSRRFPLMVMADLIGLPQDGREHLLEWADAGFNLFGPPNERVAKSEERFPEVRDYIRSLEQPGRLRPGSMGAAIYEAAARGEIEFDQCGPLIMAYLMAGLDTTINAISAALLLFGRHPDQWDLVRENPRLIAMALNEVIRLESPIQNLRRVVTREHELEGAILEEGVSVLVMFGSANRDESRWQDADRFDVKRNPVGHLAFGMGIHNCAGQTLARAEAASLLEALARRARRIEVGEPEWHLNNVIRGLERLPVRLVA</sequence>
<dbReference type="RefSeq" id="WP_161140820.1">
    <property type="nucleotide sequence ID" value="NZ_SPKJ01000038.1"/>
</dbReference>
<keyword evidence="5" id="KW-1185">Reference proteome</keyword>
<comment type="cofactor">
    <cofactor evidence="1">
        <name>heme</name>
        <dbReference type="ChEBI" id="CHEBI:30413"/>
    </cofactor>
</comment>
<keyword evidence="3" id="KW-0349">Heme</keyword>
<name>A0A964WU44_9HYPH</name>
<dbReference type="InterPro" id="IPR017972">
    <property type="entry name" value="Cyt_P450_CS"/>
</dbReference>
<comment type="similarity">
    <text evidence="2 3">Belongs to the cytochrome P450 family.</text>
</comment>
<dbReference type="EMBL" id="SPKJ01000038">
    <property type="protein sequence ID" value="MYZ48470.1"/>
    <property type="molecule type" value="Genomic_DNA"/>
</dbReference>
<reference evidence="4" key="1">
    <citation type="submission" date="2019-03" db="EMBL/GenBank/DDBJ databases">
        <title>Afifella sp. nov., isolated from activated sludge.</title>
        <authorList>
            <person name="Li Q."/>
            <person name="Liu Y."/>
        </authorList>
    </citation>
    <scope>NUCLEOTIDE SEQUENCE</scope>
    <source>
        <strain evidence="4">L72</strain>
    </source>
</reference>
<dbReference type="PRINTS" id="PR00385">
    <property type="entry name" value="P450"/>
</dbReference>
<dbReference type="CDD" id="cd11037">
    <property type="entry name" value="CYP199A2-like"/>
    <property type="match status" value="1"/>
</dbReference>
<protein>
    <submittedName>
        <fullName evidence="4">Cytochrome P450</fullName>
    </submittedName>
</protein>
<dbReference type="AlphaFoldDB" id="A0A964WU44"/>
<dbReference type="Pfam" id="PF00067">
    <property type="entry name" value="p450"/>
    <property type="match status" value="1"/>
</dbReference>
<dbReference type="PANTHER" id="PTHR46696">
    <property type="entry name" value="P450, PUTATIVE (EUROFUNG)-RELATED"/>
    <property type="match status" value="1"/>
</dbReference>
<evidence type="ECO:0000256" key="2">
    <source>
        <dbReference type="ARBA" id="ARBA00010617"/>
    </source>
</evidence>
<dbReference type="InterPro" id="IPR001128">
    <property type="entry name" value="Cyt_P450"/>
</dbReference>
<dbReference type="InterPro" id="IPR036396">
    <property type="entry name" value="Cyt_P450_sf"/>
</dbReference>
<evidence type="ECO:0000313" key="5">
    <source>
        <dbReference type="Proteomes" id="UP000773614"/>
    </source>
</evidence>
<evidence type="ECO:0000313" key="4">
    <source>
        <dbReference type="EMBL" id="MYZ48470.1"/>
    </source>
</evidence>
<dbReference type="OrthoDB" id="9801155at2"/>